<feature type="region of interest" description="Disordered" evidence="2">
    <location>
        <begin position="1123"/>
        <end position="1142"/>
    </location>
</feature>
<evidence type="ECO:0000313" key="5">
    <source>
        <dbReference type="EnsemblMetazoa" id="BGLB026265-PB"/>
    </source>
</evidence>
<dbReference type="EnsemblMetazoa" id="BGLB026265-RB">
    <property type="protein sequence ID" value="BGLB026265-PB"/>
    <property type="gene ID" value="BGLB026265"/>
</dbReference>
<dbReference type="Pfam" id="PF08729">
    <property type="entry name" value="HUN"/>
    <property type="match status" value="1"/>
</dbReference>
<dbReference type="Pfam" id="PF14075">
    <property type="entry name" value="UBN_AB"/>
    <property type="match status" value="1"/>
</dbReference>
<feature type="region of interest" description="Disordered" evidence="2">
    <location>
        <begin position="306"/>
        <end position="336"/>
    </location>
</feature>
<evidence type="ECO:0000256" key="2">
    <source>
        <dbReference type="SAM" id="MobiDB-lite"/>
    </source>
</evidence>
<feature type="region of interest" description="Disordered" evidence="2">
    <location>
        <begin position="1180"/>
        <end position="1200"/>
    </location>
</feature>
<dbReference type="GO" id="GO:0005634">
    <property type="term" value="C:nucleus"/>
    <property type="evidence" value="ECO:0007669"/>
    <property type="project" value="TreeGrafter"/>
</dbReference>
<feature type="compositionally biased region" description="Polar residues" evidence="2">
    <location>
        <begin position="708"/>
        <end position="724"/>
    </location>
</feature>
<feature type="region of interest" description="Disordered" evidence="2">
    <location>
        <begin position="551"/>
        <end position="591"/>
    </location>
</feature>
<dbReference type="Proteomes" id="UP000076420">
    <property type="component" value="Unassembled WGS sequence"/>
</dbReference>
<feature type="region of interest" description="Disordered" evidence="2">
    <location>
        <begin position="1324"/>
        <end position="1370"/>
    </location>
</feature>
<evidence type="ECO:0000313" key="6">
    <source>
        <dbReference type="Proteomes" id="UP000076420"/>
    </source>
</evidence>
<dbReference type="InterPro" id="IPR014840">
    <property type="entry name" value="HRD"/>
</dbReference>
<dbReference type="STRING" id="6526.A0A2C9L2N4"/>
<feature type="compositionally biased region" description="Polar residues" evidence="2">
    <location>
        <begin position="559"/>
        <end position="589"/>
    </location>
</feature>
<feature type="domain" description="Ubinuclein middle" evidence="4">
    <location>
        <begin position="331"/>
        <end position="548"/>
    </location>
</feature>
<gene>
    <name evidence="5" type="primary">106061414</name>
</gene>
<feature type="compositionally biased region" description="Polar residues" evidence="2">
    <location>
        <begin position="617"/>
        <end position="642"/>
    </location>
</feature>
<feature type="region of interest" description="Disordered" evidence="2">
    <location>
        <begin position="1052"/>
        <end position="1072"/>
    </location>
</feature>
<feature type="region of interest" description="Disordered" evidence="2">
    <location>
        <begin position="461"/>
        <end position="487"/>
    </location>
</feature>
<feature type="region of interest" description="Disordered" evidence="2">
    <location>
        <begin position="1026"/>
        <end position="1045"/>
    </location>
</feature>
<feature type="compositionally biased region" description="Polar residues" evidence="2">
    <location>
        <begin position="1058"/>
        <end position="1072"/>
    </location>
</feature>
<dbReference type="PANTHER" id="PTHR21669">
    <property type="entry name" value="CAPZ-INTERACTING PROTEIN AND RELATED PROTEINS"/>
    <property type="match status" value="1"/>
</dbReference>
<dbReference type="VEuPathDB" id="VectorBase:BGLAX_029421"/>
<feature type="compositionally biased region" description="Polar residues" evidence="2">
    <location>
        <begin position="1324"/>
        <end position="1335"/>
    </location>
</feature>
<dbReference type="RefSeq" id="XP_013075009.2">
    <property type="nucleotide sequence ID" value="XM_013219555.2"/>
</dbReference>
<dbReference type="PANTHER" id="PTHR21669:SF28">
    <property type="entry name" value="YEMANUCLEIN"/>
    <property type="match status" value="1"/>
</dbReference>
<dbReference type="KEGG" id="bgt:106061414"/>
<feature type="region of interest" description="Disordered" evidence="2">
    <location>
        <begin position="759"/>
        <end position="785"/>
    </location>
</feature>
<feature type="compositionally biased region" description="Low complexity" evidence="2">
    <location>
        <begin position="1036"/>
        <end position="1045"/>
    </location>
</feature>
<feature type="compositionally biased region" description="Basic and acidic residues" evidence="2">
    <location>
        <begin position="306"/>
        <end position="320"/>
    </location>
</feature>
<sequence>MLEMKRVELTSVQSPSKQKKVPKKKDTYRFTLSLSESTLTTCPEFSLADLIKNQRVTSEPFDNVDDDDDSDVAAIAQRFEAKYGPKALHAGKKKRTQEMDDYYDLGEGYDEEDTFIDNTEAYDEVVPSTLTTKHGGFYINTGKLDFKSLHEDSVDEVISSPIVKKKKKKRLINSDSEEGDFEETGESLTKKFKAMKRKKLLESKENEKKKRKLTIGPDGEMIVKKKKKKHLEKIQKMEGKVHPEPEAPPLSTPTITCTPVAVVTPTVTEPTTTATSVVTNGGDHDTTAIKDFKTSIEETFNAILTMKEDSSSKSGEEGKGEQQSTEKNTQLPSQLPVELVEAIDNIKKEARENKEGKMKFFSADINKLLLDIELGTRNLPWGSRTAIYKHLSEHLPCGTHALQRRAKKLRELQQEDQLKVPTQKLKEAIMKEMPALEEQHELDVARAKLGAELKDENIEALKEEASTESEEEDKTESNKKKTRGPRRKFQWTSEIKALLLEIVSTKMKLYNTCKTRNQTAEEYLKAYLDADIKPIWPQGWMQTRMLYKESRSAHEDTTKGITSQPKPKKSSCQPSTPSSELSHSVTTDTSRIHVSKTEDVIEITDDRTDTVVVNLSNSDPLTASYGSQPKITDLSQGDTLTPSVRPGKQSAGRSVPSTPPPWVVLQPTNVVNLTQKYNDSSTPVSTKRITPMPVTDASYMPSSPSSPRTTSAPKVSTPAVSSSGLPDALISSGQPVNNRSFLSAFQNFTSTYPQSELPAAASQQKFGSSLQEPSTSKDVGQSVHSKLGPKTQHLTASLIQQKLPQESKPGNLSQQKAAVKSSYSEVVNKDIPNSSWSNVNSVVSPIVSVPRLASTSPKSIATFIDKEINAKLSQSIQKQVLLHQEKQQAKQHNSVDRIKTLQNVQNKKKQPNAPGQTNLVNSTNLNMSLMDNKSLYCNSVSSSNDIMQHQRNIPASQAVSSTSVPKSISNPLIKTSNTGSSMQPMHGIVQGTGTKPSEHIASHIQQCKGSKQPNIQKTFDQISSTKSLKAPTVSKSSPASSPLSQSLLLSSPLLPQSRGSTPSPQKSPENHSLSLYEQIQSQILKQEAMEGQALKNLAMALNFSSGSSNSAFRGTMPATVRKSVESDSVKTASPVLDSKPMNLTNDMARMHDNLMNLKPTAAVSISQPDILVHNNPVKNISMASQPRGSNTPEKHSASMSATETGALFSGTVQSKEEVTGRQSGKISEAVVHGKLTNREEPNFKKSQQISVLSMKSKELSASSLHPQAVVDSSKTFKQPMEVYRVVSPSMIKSSLSRSSCSPSPFVVSTDLKLPMKKTERSLLNSTFSNSQFPQKSSTISSNTSSLQESLITSHLQEQHPKLSKETQKYS</sequence>
<dbReference type="VEuPathDB" id="VectorBase:BGLB026265"/>
<accession>A0A2C9L2N4</accession>
<organism evidence="5 6">
    <name type="scientific">Biomphalaria glabrata</name>
    <name type="common">Bloodfluke planorb</name>
    <name type="synonym">Freshwater snail</name>
    <dbReference type="NCBI Taxonomy" id="6526"/>
    <lineage>
        <taxon>Eukaryota</taxon>
        <taxon>Metazoa</taxon>
        <taxon>Spiralia</taxon>
        <taxon>Lophotrochozoa</taxon>
        <taxon>Mollusca</taxon>
        <taxon>Gastropoda</taxon>
        <taxon>Heterobranchia</taxon>
        <taxon>Euthyneura</taxon>
        <taxon>Panpulmonata</taxon>
        <taxon>Hygrophila</taxon>
        <taxon>Lymnaeoidea</taxon>
        <taxon>Planorbidae</taxon>
        <taxon>Biomphalaria</taxon>
    </lineage>
</organism>
<name>A0A2C9L2N4_BIOGL</name>
<proteinExistence type="predicted"/>
<feature type="region of interest" description="Disordered" evidence="2">
    <location>
        <begin position="617"/>
        <end position="726"/>
    </location>
</feature>
<reference evidence="5" key="1">
    <citation type="submission" date="2020-05" db="UniProtKB">
        <authorList>
            <consortium name="EnsemblMetazoa"/>
        </authorList>
    </citation>
    <scope>IDENTIFICATION</scope>
    <source>
        <strain evidence="5">BB02</strain>
    </source>
</reference>
<feature type="compositionally biased region" description="Polar residues" evidence="2">
    <location>
        <begin position="954"/>
        <end position="983"/>
    </location>
</feature>
<feature type="region of interest" description="Disordered" evidence="2">
    <location>
        <begin position="1"/>
        <end position="24"/>
    </location>
</feature>
<evidence type="ECO:0000259" key="3">
    <source>
        <dbReference type="Pfam" id="PF08729"/>
    </source>
</evidence>
<dbReference type="OrthoDB" id="68076at2759"/>
<feature type="compositionally biased region" description="Low complexity" evidence="2">
    <location>
        <begin position="1336"/>
        <end position="1351"/>
    </location>
</feature>
<feature type="compositionally biased region" description="Polar residues" evidence="2">
    <location>
        <begin position="666"/>
        <end position="688"/>
    </location>
</feature>
<feature type="domain" description="Hpc2-related" evidence="3">
    <location>
        <begin position="94"/>
        <end position="145"/>
    </location>
</feature>
<evidence type="ECO:0000256" key="1">
    <source>
        <dbReference type="ARBA" id="ARBA00022553"/>
    </source>
</evidence>
<feature type="compositionally biased region" description="Polar residues" evidence="2">
    <location>
        <begin position="761"/>
        <end position="784"/>
    </location>
</feature>
<keyword evidence="1" id="KW-0597">Phosphoprotein</keyword>
<evidence type="ECO:0000259" key="4">
    <source>
        <dbReference type="Pfam" id="PF14075"/>
    </source>
</evidence>
<dbReference type="GO" id="GO:0006325">
    <property type="term" value="P:chromatin organization"/>
    <property type="evidence" value="ECO:0007669"/>
    <property type="project" value="TreeGrafter"/>
</dbReference>
<dbReference type="InterPro" id="IPR026947">
    <property type="entry name" value="UBN_middle_dom"/>
</dbReference>
<protein>
    <recommendedName>
        <fullName evidence="7">Ubinuclein middle domain-containing protein</fullName>
    </recommendedName>
</protein>
<evidence type="ECO:0008006" key="7">
    <source>
        <dbReference type="Google" id="ProtNLM"/>
    </source>
</evidence>
<feature type="region of interest" description="Disordered" evidence="2">
    <location>
        <begin position="954"/>
        <end position="996"/>
    </location>
</feature>
<feature type="compositionally biased region" description="Basic and acidic residues" evidence="2">
    <location>
        <begin position="1356"/>
        <end position="1370"/>
    </location>
</feature>